<name>B7FFU5_MEDTR</name>
<proteinExistence type="evidence at transcript level"/>
<protein>
    <submittedName>
        <fullName evidence="1">Uncharacterized protein</fullName>
    </submittedName>
</protein>
<evidence type="ECO:0000313" key="1">
    <source>
        <dbReference type="EMBL" id="ACJ83535.1"/>
    </source>
</evidence>
<sequence length="39" mass="4649">MNYYWHYICKLFCHDSFSYVFHSSPSVSIVCINLGNLLF</sequence>
<organism evidence="1">
    <name type="scientific">Medicago truncatula</name>
    <name type="common">Barrel medic</name>
    <name type="synonym">Medicago tribuloides</name>
    <dbReference type="NCBI Taxonomy" id="3880"/>
    <lineage>
        <taxon>Eukaryota</taxon>
        <taxon>Viridiplantae</taxon>
        <taxon>Streptophyta</taxon>
        <taxon>Embryophyta</taxon>
        <taxon>Tracheophyta</taxon>
        <taxon>Spermatophyta</taxon>
        <taxon>Magnoliopsida</taxon>
        <taxon>eudicotyledons</taxon>
        <taxon>Gunneridae</taxon>
        <taxon>Pentapetalae</taxon>
        <taxon>rosids</taxon>
        <taxon>fabids</taxon>
        <taxon>Fabales</taxon>
        <taxon>Fabaceae</taxon>
        <taxon>Papilionoideae</taxon>
        <taxon>50 kb inversion clade</taxon>
        <taxon>NPAAA clade</taxon>
        <taxon>Hologalegina</taxon>
        <taxon>IRL clade</taxon>
        <taxon>Trifolieae</taxon>
        <taxon>Medicago</taxon>
    </lineage>
</organism>
<dbReference type="AlphaFoldDB" id="B7FFU5"/>
<dbReference type="EMBL" id="BT050867">
    <property type="protein sequence ID" value="ACJ83535.1"/>
    <property type="molecule type" value="mRNA"/>
</dbReference>
<accession>B7FFU5</accession>
<reference evidence="1" key="1">
    <citation type="submission" date="2008-12" db="EMBL/GenBank/DDBJ databases">
        <title>Medicago truncatula full length cdna cloning project.</title>
        <authorList>
            <person name="Moskal W."/>
            <person name="Chan A."/>
            <person name="Cheung F."/>
            <person name="Xiao Y."/>
            <person name="Town C.D."/>
        </authorList>
    </citation>
    <scope>NUCLEOTIDE SEQUENCE</scope>
</reference>